<dbReference type="GO" id="GO:0042744">
    <property type="term" value="P:hydrogen peroxide catabolic process"/>
    <property type="evidence" value="ECO:0007669"/>
    <property type="project" value="TreeGrafter"/>
</dbReference>
<proteinExistence type="predicted"/>
<dbReference type="GO" id="GO:0045454">
    <property type="term" value="P:cell redox homeostasis"/>
    <property type="evidence" value="ECO:0007669"/>
    <property type="project" value="TreeGrafter"/>
</dbReference>
<evidence type="ECO:0000256" key="2">
    <source>
        <dbReference type="ARBA" id="ARBA00022862"/>
    </source>
</evidence>
<dbReference type="HOGENOM" id="CLU_589460_0_0_1"/>
<evidence type="ECO:0000256" key="1">
    <source>
        <dbReference type="ARBA" id="ARBA00022559"/>
    </source>
</evidence>
<name>A0A0C9VEA3_SPHS4</name>
<reference evidence="5 6" key="1">
    <citation type="submission" date="2014-06" db="EMBL/GenBank/DDBJ databases">
        <title>Evolutionary Origins and Diversification of the Mycorrhizal Mutualists.</title>
        <authorList>
            <consortium name="DOE Joint Genome Institute"/>
            <consortium name="Mycorrhizal Genomics Consortium"/>
            <person name="Kohler A."/>
            <person name="Kuo A."/>
            <person name="Nagy L.G."/>
            <person name="Floudas D."/>
            <person name="Copeland A."/>
            <person name="Barry K.W."/>
            <person name="Cichocki N."/>
            <person name="Veneault-Fourrey C."/>
            <person name="LaButti K."/>
            <person name="Lindquist E.A."/>
            <person name="Lipzen A."/>
            <person name="Lundell T."/>
            <person name="Morin E."/>
            <person name="Murat C."/>
            <person name="Riley R."/>
            <person name="Ohm R."/>
            <person name="Sun H."/>
            <person name="Tunlid A."/>
            <person name="Henrissat B."/>
            <person name="Grigoriev I.V."/>
            <person name="Hibbett D.S."/>
            <person name="Martin F."/>
        </authorList>
    </citation>
    <scope>NUCLEOTIDE SEQUENCE [LARGE SCALE GENOMIC DNA]</scope>
    <source>
        <strain evidence="5 6">SS14</strain>
    </source>
</reference>
<dbReference type="GO" id="GO:0005777">
    <property type="term" value="C:peroxisome"/>
    <property type="evidence" value="ECO:0007669"/>
    <property type="project" value="TreeGrafter"/>
</dbReference>
<dbReference type="Proteomes" id="UP000054279">
    <property type="component" value="Unassembled WGS sequence"/>
</dbReference>
<keyword evidence="1" id="KW-0575">Peroxidase</keyword>
<gene>
    <name evidence="5" type="ORF">M422DRAFT_261829</name>
</gene>
<evidence type="ECO:0000313" key="5">
    <source>
        <dbReference type="EMBL" id="KIJ35875.1"/>
    </source>
</evidence>
<accession>A0A0C9VEA3</accession>
<dbReference type="Gene3D" id="3.40.30.10">
    <property type="entry name" value="Glutaredoxin"/>
    <property type="match status" value="1"/>
</dbReference>
<dbReference type="GO" id="GO:0008379">
    <property type="term" value="F:thioredoxin peroxidase activity"/>
    <property type="evidence" value="ECO:0007669"/>
    <property type="project" value="InterPro"/>
</dbReference>
<protein>
    <submittedName>
        <fullName evidence="5">Unplaced genomic scaffold SPHSTscaffold_109, whole genome shotgun sequence</fullName>
    </submittedName>
</protein>
<dbReference type="PANTHER" id="PTHR10430:SF16">
    <property type="entry name" value="PEROXIREDOXIN-5, MITOCHONDRIAL"/>
    <property type="match status" value="1"/>
</dbReference>
<dbReference type="EMBL" id="KN837184">
    <property type="protein sequence ID" value="KIJ35875.1"/>
    <property type="molecule type" value="Genomic_DNA"/>
</dbReference>
<keyword evidence="6" id="KW-1185">Reference proteome</keyword>
<dbReference type="OrthoDB" id="195498at2759"/>
<keyword evidence="3" id="KW-0560">Oxidoreductase</keyword>
<evidence type="ECO:0000256" key="4">
    <source>
        <dbReference type="ARBA" id="ARBA00023284"/>
    </source>
</evidence>
<dbReference type="InterPro" id="IPR037944">
    <property type="entry name" value="PRX5-like"/>
</dbReference>
<dbReference type="GO" id="GO:0034599">
    <property type="term" value="P:cellular response to oxidative stress"/>
    <property type="evidence" value="ECO:0007669"/>
    <property type="project" value="InterPro"/>
</dbReference>
<dbReference type="AlphaFoldDB" id="A0A0C9VEA3"/>
<evidence type="ECO:0000313" key="6">
    <source>
        <dbReference type="Proteomes" id="UP000054279"/>
    </source>
</evidence>
<organism evidence="5 6">
    <name type="scientific">Sphaerobolus stellatus (strain SS14)</name>
    <dbReference type="NCBI Taxonomy" id="990650"/>
    <lineage>
        <taxon>Eukaryota</taxon>
        <taxon>Fungi</taxon>
        <taxon>Dikarya</taxon>
        <taxon>Basidiomycota</taxon>
        <taxon>Agaricomycotina</taxon>
        <taxon>Agaricomycetes</taxon>
        <taxon>Phallomycetidae</taxon>
        <taxon>Geastrales</taxon>
        <taxon>Sphaerobolaceae</taxon>
        <taxon>Sphaerobolus</taxon>
    </lineage>
</organism>
<sequence length="481" mass="53617">MAQTTTQSLLVELPRTIFHFILDVNQSSNKLTLPCDLTQLRSKAVTDFPSTEISPMVLAEVDPEQKKILMDNLRVWSTVVMHLEERVPHIALRVRIAKAKGLPLDVRINSGWRRGADYTYGELIAYLITEYSARIRTLHVSSLKCSRGIGKLHITFVGKITDSEDGFSIQAPLLRKFQCIGGLGYDYVSKFSKDTQSSLRILNVLHDLHSSISLRPLLDCRDLCYLSYAHPTSGPGETSISFVAQGADQLQSVKILEYYYRDELIGPSLLPNPGNNDEGQPLRDSLCAPTRSFVLPSLRTLELKDIIIDKATIVCALAPPEGIQVTLPVFREVIFHKSAIIHPRLDHYDESEEDWDLPAPESATVYVVPNNRVELERYTALANLSARIGTEKCFMSNRRRRMMEGDPKGADVLAFVAINNPLAMSTYGRISGAKDDIFFLSAPNAEFASKLGLELDLSSIGLGLRTGRFGIIINDLNVSWP</sequence>
<keyword evidence="2" id="KW-0049">Antioxidant</keyword>
<dbReference type="PANTHER" id="PTHR10430">
    <property type="entry name" value="PEROXIREDOXIN"/>
    <property type="match status" value="1"/>
</dbReference>
<dbReference type="GO" id="GO:0005739">
    <property type="term" value="C:mitochondrion"/>
    <property type="evidence" value="ECO:0007669"/>
    <property type="project" value="TreeGrafter"/>
</dbReference>
<evidence type="ECO:0000256" key="3">
    <source>
        <dbReference type="ARBA" id="ARBA00023002"/>
    </source>
</evidence>
<keyword evidence="4" id="KW-0676">Redox-active center</keyword>